<dbReference type="InterPro" id="IPR040256">
    <property type="entry name" value="At4g02000-like"/>
</dbReference>
<proteinExistence type="predicted"/>
<dbReference type="OrthoDB" id="536038at2759"/>
<evidence type="ECO:0000313" key="2">
    <source>
        <dbReference type="Proteomes" id="UP000595140"/>
    </source>
</evidence>
<name>A0A484NEJ7_9ASTE</name>
<evidence type="ECO:0000313" key="1">
    <source>
        <dbReference type="EMBL" id="VFQ99349.1"/>
    </source>
</evidence>
<organism evidence="1 2">
    <name type="scientific">Cuscuta campestris</name>
    <dbReference type="NCBI Taxonomy" id="132261"/>
    <lineage>
        <taxon>Eukaryota</taxon>
        <taxon>Viridiplantae</taxon>
        <taxon>Streptophyta</taxon>
        <taxon>Embryophyta</taxon>
        <taxon>Tracheophyta</taxon>
        <taxon>Spermatophyta</taxon>
        <taxon>Magnoliopsida</taxon>
        <taxon>eudicotyledons</taxon>
        <taxon>Gunneridae</taxon>
        <taxon>Pentapetalae</taxon>
        <taxon>asterids</taxon>
        <taxon>lamiids</taxon>
        <taxon>Solanales</taxon>
        <taxon>Convolvulaceae</taxon>
        <taxon>Cuscuteae</taxon>
        <taxon>Cuscuta</taxon>
        <taxon>Cuscuta subgen. Grammica</taxon>
        <taxon>Cuscuta sect. Cleistogrammica</taxon>
    </lineage>
</organism>
<gene>
    <name evidence="1" type="ORF">CCAM_LOCUS41125</name>
</gene>
<dbReference type="Proteomes" id="UP000595140">
    <property type="component" value="Unassembled WGS sequence"/>
</dbReference>
<dbReference type="PANTHER" id="PTHR31286">
    <property type="entry name" value="GLYCINE-RICH CELL WALL STRUCTURAL PROTEIN 1.8-LIKE"/>
    <property type="match status" value="1"/>
</dbReference>
<dbReference type="EMBL" id="OOIL02006658">
    <property type="protein sequence ID" value="VFQ99349.1"/>
    <property type="molecule type" value="Genomic_DNA"/>
</dbReference>
<accession>A0A484NEJ7</accession>
<feature type="non-terminal residue" evidence="1">
    <location>
        <position position="1"/>
    </location>
</feature>
<dbReference type="AlphaFoldDB" id="A0A484NEJ7"/>
<sequence>IKDEGENGPVLTFSNDDIQQFSSKYKYGVTGRMAKVIHNIDIAESLKRANFGGFRISSLTRFQVLIVFSEEEDYYRLLTRRSWKVLDGRLYLSKWSPSYLQSKESPLFPIWATIKQIPIHLQDPRALLPITRLIGIPIKMDERTVQAEYLNTARVLVEVDLSKQLPSKIKVRIGETIYFFPVSFQDVPIFCSKCSRFGHSCYTGKIPSNEPTGKILTGGNFQTGGNGCLDHSKHQETKGKWVLVEHKKKAPKVGRTSFQNGGSCTNIIMPKPCTTLQLETADHVDSSKAHAAGTSQVLSPVPTLRPSPTHSLAPSLVIVTDPISPLEDHFLKKYMHKGSKDDMAVSKGNRASDEFLQQVLGLKESKLEDINEITTHSDLDEHEVMDQSPLEPFELNTPKPGSPGLLITRGGGSGSDHKPILLKGAINSYKGPKMFRFLNCWVSNDTFIPMVKLNWEKSSNVNGMSGFAEKLKILKTAIKEWNVSTFGDIFKNVKMAEEEALARQNSFDNNPTEDNRAAANLASAKLLNACKREASYWFQKSNIKWMKEGDSNSKFFHSVVKGKRAKLKITAIKDEEGVNHIDNNKIATLAVEHFTKLFEESPCKASEETLRYIPCTVTAEDNNSLKKLPSMEEVKQAVWSLNENAAPGPDGFNGFFFRACWDIIKIDLLKACQEFFLGVKVPVAFASTIITLIPKVNSPIKWKDFRPISLSTFMSKINSRILATRLSIVINKVIGPEQAGFQQGKSVDYQILLAQEMAHHLERKVEGILSRPTFQTLPTGKGSARLTHTWLRRSGILF</sequence>
<keyword evidence="2" id="KW-1185">Reference proteome</keyword>
<protein>
    <submittedName>
        <fullName evidence="1">Uncharacterized protein</fullName>
    </submittedName>
</protein>
<dbReference type="PANTHER" id="PTHR31286:SF180">
    <property type="entry name" value="OS10G0362600 PROTEIN"/>
    <property type="match status" value="1"/>
</dbReference>
<reference evidence="1 2" key="1">
    <citation type="submission" date="2018-04" db="EMBL/GenBank/DDBJ databases">
        <authorList>
            <person name="Vogel A."/>
        </authorList>
    </citation>
    <scope>NUCLEOTIDE SEQUENCE [LARGE SCALE GENOMIC DNA]</scope>
</reference>